<comment type="caution">
    <text evidence="12">The sequence shown here is derived from an EMBL/GenBank/DDBJ whole genome shotgun (WGS) entry which is preliminary data.</text>
</comment>
<dbReference type="EMBL" id="JALLBG020000153">
    <property type="protein sequence ID" value="KAL3761264.1"/>
    <property type="molecule type" value="Genomic_DNA"/>
</dbReference>
<evidence type="ECO:0000256" key="5">
    <source>
        <dbReference type="PROSITE-ProRule" id="PRU00552"/>
    </source>
</evidence>
<sequence length="777" mass="84235">MTTAAGTSVPPNPHAAHLHLLIMLFVAPAAAFFAASPATSPMLATPVPATWRQEPSNFIFPTASSSWSSTILLSQQHQSSSDNDVSSSGGFESLGLSDDLITVTQSMNWDSPTPVQQLSIPAILNMATHQHNHESNNDDIYNTSNSLWCESPTGSGKTGSFALPLLQLMLLQQQQKQAKKLGSRKQQRRRLGRISTLILCPTRELAAQTGDVFHRLASHLPSSNSDNTDINISIDVVHGGVSTEMQMTRFVEQYNSGVDIDILVATPGRLLDILRNNKNAESSLERRIMDALDGKSMNNNNGRSGRGTKGRRMDARGRGGPGGGRGPRISAASLSLNDIQEMMNDDATVGEERGGTSTIREMFRGLQYLVLDEADRLLGKAFQDEMDELLSLLPISTSSRSDEVNNNSRRQLKTLLFSATFPEQIEARVDRVLSLLSGGVGRPLRVSTTTASGAAVLLPRALSSSASSDRITEAEEDESDSDHYLINSSSGDDDDDSEQQLLGKRKHSNTNITPIQNTMPDSGPNIRHRAIRLNEGDRTQALRSLLEQRHADGGGGGGGGADESDDKASDEWNRVLVFVATRYSTEHVSQKLRRLGISASELHGKLDQEARDQRLKQFRSGKTRVLCATDLAARGIDVHGIDLVVNYDLPKSVADYTHRTGRTGRAGSSGTAISFISGKSESHFDFLEKGISSADHKHNGIQRQKIEREVLPNFTPDEAVWKRESAVATISLPGAMHSEKGLEHDRTFGGVKGRRKSKKDKLREAAAAVAAAAASDA</sequence>
<evidence type="ECO:0000256" key="2">
    <source>
        <dbReference type="ARBA" id="ARBA00022801"/>
    </source>
</evidence>
<dbReference type="GO" id="GO:0005524">
    <property type="term" value="F:ATP binding"/>
    <property type="evidence" value="ECO:0007669"/>
    <property type="project" value="UniProtKB-KW"/>
</dbReference>
<keyword evidence="4 6" id="KW-0067">ATP-binding</keyword>
<dbReference type="InterPro" id="IPR050079">
    <property type="entry name" value="DEAD_box_RNA_helicase"/>
</dbReference>
<feature type="region of interest" description="Disordered" evidence="7">
    <location>
        <begin position="292"/>
        <end position="330"/>
    </location>
</feature>
<dbReference type="InterPro" id="IPR027417">
    <property type="entry name" value="P-loop_NTPase"/>
</dbReference>
<evidence type="ECO:0000259" key="10">
    <source>
        <dbReference type="PROSITE" id="PS51194"/>
    </source>
</evidence>
<feature type="chain" id="PRO_5044860712" evidence="8">
    <location>
        <begin position="32"/>
        <end position="777"/>
    </location>
</feature>
<feature type="compositionally biased region" description="Low complexity" evidence="7">
    <location>
        <begin position="294"/>
        <end position="303"/>
    </location>
</feature>
<reference evidence="12 13" key="1">
    <citation type="submission" date="2024-10" db="EMBL/GenBank/DDBJ databases">
        <title>Updated reference genomes for cyclostephanoid diatoms.</title>
        <authorList>
            <person name="Roberts W.R."/>
            <person name="Alverson A.J."/>
        </authorList>
    </citation>
    <scope>NUCLEOTIDE SEQUENCE [LARGE SCALE GENOMIC DNA]</scope>
    <source>
        <strain evidence="12 13">AJA232-27</strain>
    </source>
</reference>
<dbReference type="InterPro" id="IPR044742">
    <property type="entry name" value="DEAD/DEAH_RhlB"/>
</dbReference>
<dbReference type="SUPFAM" id="SSF52540">
    <property type="entry name" value="P-loop containing nucleoside triphosphate hydrolases"/>
    <property type="match status" value="1"/>
</dbReference>
<dbReference type="GO" id="GO:0004386">
    <property type="term" value="F:helicase activity"/>
    <property type="evidence" value="ECO:0007669"/>
    <property type="project" value="UniProtKB-KW"/>
</dbReference>
<dbReference type="PANTHER" id="PTHR47959">
    <property type="entry name" value="ATP-DEPENDENT RNA HELICASE RHLE-RELATED"/>
    <property type="match status" value="1"/>
</dbReference>
<dbReference type="PROSITE" id="PS51194">
    <property type="entry name" value="HELICASE_CTER"/>
    <property type="match status" value="1"/>
</dbReference>
<feature type="short sequence motif" description="Q motif" evidence="5">
    <location>
        <begin position="89"/>
        <end position="117"/>
    </location>
</feature>
<evidence type="ECO:0000256" key="7">
    <source>
        <dbReference type="SAM" id="MobiDB-lite"/>
    </source>
</evidence>
<dbReference type="Proteomes" id="UP001530293">
    <property type="component" value="Unassembled WGS sequence"/>
</dbReference>
<evidence type="ECO:0000256" key="3">
    <source>
        <dbReference type="ARBA" id="ARBA00022806"/>
    </source>
</evidence>
<dbReference type="CDD" id="cd18787">
    <property type="entry name" value="SF2_C_DEAD"/>
    <property type="match status" value="1"/>
</dbReference>
<dbReference type="PROSITE" id="PS51195">
    <property type="entry name" value="Q_MOTIF"/>
    <property type="match status" value="1"/>
</dbReference>
<keyword evidence="1 6" id="KW-0547">Nucleotide-binding</keyword>
<feature type="region of interest" description="Disordered" evidence="7">
    <location>
        <begin position="549"/>
        <end position="568"/>
    </location>
</feature>
<dbReference type="PROSITE" id="PS00039">
    <property type="entry name" value="DEAD_ATP_HELICASE"/>
    <property type="match status" value="1"/>
</dbReference>
<dbReference type="SMART" id="SM00490">
    <property type="entry name" value="HELICc"/>
    <property type="match status" value="1"/>
</dbReference>
<protein>
    <submittedName>
        <fullName evidence="12">Uncharacterized protein</fullName>
    </submittedName>
</protein>
<gene>
    <name evidence="12" type="ORF">ACHAWU_007425</name>
</gene>
<feature type="region of interest" description="Disordered" evidence="7">
    <location>
        <begin position="465"/>
        <end position="526"/>
    </location>
</feature>
<keyword evidence="13" id="KW-1185">Reference proteome</keyword>
<evidence type="ECO:0000313" key="13">
    <source>
        <dbReference type="Proteomes" id="UP001530293"/>
    </source>
</evidence>
<accession>A0ABD3MF60</accession>
<dbReference type="InterPro" id="IPR001650">
    <property type="entry name" value="Helicase_C-like"/>
</dbReference>
<evidence type="ECO:0000256" key="6">
    <source>
        <dbReference type="RuleBase" id="RU000492"/>
    </source>
</evidence>
<evidence type="ECO:0000256" key="8">
    <source>
        <dbReference type="SAM" id="SignalP"/>
    </source>
</evidence>
<dbReference type="AlphaFoldDB" id="A0ABD3MF60"/>
<evidence type="ECO:0000259" key="9">
    <source>
        <dbReference type="PROSITE" id="PS51192"/>
    </source>
</evidence>
<feature type="compositionally biased region" description="Polar residues" evidence="7">
    <location>
        <begin position="509"/>
        <end position="520"/>
    </location>
</feature>
<organism evidence="12 13">
    <name type="scientific">Discostella pseudostelligera</name>
    <dbReference type="NCBI Taxonomy" id="259834"/>
    <lineage>
        <taxon>Eukaryota</taxon>
        <taxon>Sar</taxon>
        <taxon>Stramenopiles</taxon>
        <taxon>Ochrophyta</taxon>
        <taxon>Bacillariophyta</taxon>
        <taxon>Coscinodiscophyceae</taxon>
        <taxon>Thalassiosirophycidae</taxon>
        <taxon>Stephanodiscales</taxon>
        <taxon>Stephanodiscaceae</taxon>
        <taxon>Discostella</taxon>
    </lineage>
</organism>
<evidence type="ECO:0000313" key="12">
    <source>
        <dbReference type="EMBL" id="KAL3761264.1"/>
    </source>
</evidence>
<feature type="domain" description="Helicase C-terminal" evidence="10">
    <location>
        <begin position="560"/>
        <end position="709"/>
    </location>
</feature>
<feature type="signal peptide" evidence="8">
    <location>
        <begin position="1"/>
        <end position="31"/>
    </location>
</feature>
<evidence type="ECO:0000256" key="1">
    <source>
        <dbReference type="ARBA" id="ARBA00022741"/>
    </source>
</evidence>
<keyword evidence="8" id="KW-0732">Signal</keyword>
<dbReference type="Pfam" id="PF00270">
    <property type="entry name" value="DEAD"/>
    <property type="match status" value="2"/>
</dbReference>
<dbReference type="PROSITE" id="PS51192">
    <property type="entry name" value="HELICASE_ATP_BIND_1"/>
    <property type="match status" value="1"/>
</dbReference>
<feature type="region of interest" description="Disordered" evidence="7">
    <location>
        <begin position="741"/>
        <end position="762"/>
    </location>
</feature>
<dbReference type="InterPro" id="IPR014014">
    <property type="entry name" value="RNA_helicase_DEAD_Q_motif"/>
</dbReference>
<feature type="domain" description="Helicase ATP-binding" evidence="9">
    <location>
        <begin position="138"/>
        <end position="439"/>
    </location>
</feature>
<evidence type="ECO:0000259" key="11">
    <source>
        <dbReference type="PROSITE" id="PS51195"/>
    </source>
</evidence>
<name>A0ABD3MF60_9STRA</name>
<evidence type="ECO:0000256" key="4">
    <source>
        <dbReference type="ARBA" id="ARBA00022840"/>
    </source>
</evidence>
<proteinExistence type="inferred from homology"/>
<dbReference type="InterPro" id="IPR014001">
    <property type="entry name" value="Helicase_ATP-bd"/>
</dbReference>
<keyword evidence="3 6" id="KW-0347">Helicase</keyword>
<dbReference type="InterPro" id="IPR011545">
    <property type="entry name" value="DEAD/DEAH_box_helicase_dom"/>
</dbReference>
<dbReference type="CDD" id="cd00268">
    <property type="entry name" value="DEADc"/>
    <property type="match status" value="1"/>
</dbReference>
<keyword evidence="2 6" id="KW-0378">Hydrolase</keyword>
<dbReference type="SMART" id="SM00487">
    <property type="entry name" value="DEXDc"/>
    <property type="match status" value="1"/>
</dbReference>
<comment type="similarity">
    <text evidence="6">Belongs to the DEAD box helicase family.</text>
</comment>
<dbReference type="Pfam" id="PF00271">
    <property type="entry name" value="Helicase_C"/>
    <property type="match status" value="1"/>
</dbReference>
<dbReference type="Gene3D" id="3.40.50.300">
    <property type="entry name" value="P-loop containing nucleotide triphosphate hydrolases"/>
    <property type="match status" value="2"/>
</dbReference>
<dbReference type="GO" id="GO:0016787">
    <property type="term" value="F:hydrolase activity"/>
    <property type="evidence" value="ECO:0007669"/>
    <property type="project" value="UniProtKB-KW"/>
</dbReference>
<dbReference type="InterPro" id="IPR000629">
    <property type="entry name" value="RNA-helicase_DEAD-box_CS"/>
</dbReference>
<dbReference type="PANTHER" id="PTHR47959:SF13">
    <property type="entry name" value="ATP-DEPENDENT RNA HELICASE RHLE"/>
    <property type="match status" value="1"/>
</dbReference>
<feature type="domain" description="DEAD-box RNA helicase Q" evidence="11">
    <location>
        <begin position="89"/>
        <end position="117"/>
    </location>
</feature>